<evidence type="ECO:0000313" key="3">
    <source>
        <dbReference type="Proteomes" id="UP000198393"/>
    </source>
</evidence>
<keyword evidence="1" id="KW-1133">Transmembrane helix</keyword>
<keyword evidence="1" id="KW-0812">Transmembrane</keyword>
<sequence>MLFLLRKIRRKLMQKNKVTTYLLYAIGEIILVVIGILIAVSINNRNEEIKSRNKLKETITALRSDLIQDTFLIQDRLPEVKRQYLLNESLRGRVAKPSATIDTLLKIVRTEFNPNWTEPLRYNTNSYNSLVNSDLIEILPDSIRSQIKNFYNQKFSKINLVERITNDYRGKLATYVNTYTFGSTSLHDQGPLIDSLVWSNVDHGHLAASFQGLSNFKRILFDLTNDEMEFSHKSSKALILHLDQYLSK</sequence>
<proteinExistence type="predicted"/>
<dbReference type="EMBL" id="FZPD01000001">
    <property type="protein sequence ID" value="SNS51018.1"/>
    <property type="molecule type" value="Genomic_DNA"/>
</dbReference>
<name>A0A239F3B9_EKHLU</name>
<evidence type="ECO:0000313" key="2">
    <source>
        <dbReference type="EMBL" id="SNS51018.1"/>
    </source>
</evidence>
<dbReference type="Proteomes" id="UP000198393">
    <property type="component" value="Unassembled WGS sequence"/>
</dbReference>
<protein>
    <submittedName>
        <fullName evidence="2">Uncharacterized protein</fullName>
    </submittedName>
</protein>
<dbReference type="InterPro" id="IPR045749">
    <property type="entry name" value="DUF6090"/>
</dbReference>
<reference evidence="2 3" key="1">
    <citation type="submission" date="2017-06" db="EMBL/GenBank/DDBJ databases">
        <authorList>
            <person name="Kim H.J."/>
            <person name="Triplett B.A."/>
        </authorList>
    </citation>
    <scope>NUCLEOTIDE SEQUENCE [LARGE SCALE GENOMIC DNA]</scope>
    <source>
        <strain evidence="2 3">DSM 19307</strain>
    </source>
</reference>
<dbReference type="Pfam" id="PF19578">
    <property type="entry name" value="DUF6090"/>
    <property type="match status" value="1"/>
</dbReference>
<organism evidence="2 3">
    <name type="scientific">Ekhidna lutea</name>
    <dbReference type="NCBI Taxonomy" id="447679"/>
    <lineage>
        <taxon>Bacteria</taxon>
        <taxon>Pseudomonadati</taxon>
        <taxon>Bacteroidota</taxon>
        <taxon>Cytophagia</taxon>
        <taxon>Cytophagales</taxon>
        <taxon>Reichenbachiellaceae</taxon>
        <taxon>Ekhidna</taxon>
    </lineage>
</organism>
<keyword evidence="1" id="KW-0472">Membrane</keyword>
<feature type="transmembrane region" description="Helical" evidence="1">
    <location>
        <begin position="21"/>
        <end position="42"/>
    </location>
</feature>
<keyword evidence="3" id="KW-1185">Reference proteome</keyword>
<gene>
    <name evidence="2" type="ORF">SAMN05421640_0453</name>
</gene>
<evidence type="ECO:0000256" key="1">
    <source>
        <dbReference type="SAM" id="Phobius"/>
    </source>
</evidence>
<dbReference type="AlphaFoldDB" id="A0A239F3B9"/>
<accession>A0A239F3B9</accession>